<dbReference type="GO" id="GO:0005737">
    <property type="term" value="C:cytoplasm"/>
    <property type="evidence" value="ECO:0007669"/>
    <property type="project" value="TreeGrafter"/>
</dbReference>
<dbReference type="Gene3D" id="3.30.160.20">
    <property type="match status" value="2"/>
</dbReference>
<feature type="compositionally biased region" description="Basic and acidic residues" evidence="3">
    <location>
        <begin position="303"/>
        <end position="312"/>
    </location>
</feature>
<dbReference type="SMART" id="SM00358">
    <property type="entry name" value="DSRM"/>
    <property type="match status" value="2"/>
</dbReference>
<name>A0A8D9BA20_9HEMI</name>
<evidence type="ECO:0000256" key="3">
    <source>
        <dbReference type="SAM" id="MobiDB-lite"/>
    </source>
</evidence>
<dbReference type="PROSITE" id="PS50137">
    <property type="entry name" value="DS_RBD"/>
    <property type="match status" value="1"/>
</dbReference>
<accession>A0A8D9BA20</accession>
<dbReference type="GO" id="GO:0070578">
    <property type="term" value="C:RISC-loading complex"/>
    <property type="evidence" value="ECO:0007669"/>
    <property type="project" value="TreeGrafter"/>
</dbReference>
<reference evidence="5" key="1">
    <citation type="submission" date="2021-05" db="EMBL/GenBank/DDBJ databases">
        <authorList>
            <person name="Alioto T."/>
            <person name="Alioto T."/>
            <person name="Gomez Garrido J."/>
        </authorList>
    </citation>
    <scope>NUCLEOTIDE SEQUENCE</scope>
</reference>
<dbReference type="GO" id="GO:0005634">
    <property type="term" value="C:nucleus"/>
    <property type="evidence" value="ECO:0007669"/>
    <property type="project" value="TreeGrafter"/>
</dbReference>
<feature type="compositionally biased region" description="Polar residues" evidence="3">
    <location>
        <begin position="71"/>
        <end position="91"/>
    </location>
</feature>
<dbReference type="InterPro" id="IPR014720">
    <property type="entry name" value="dsRBD_dom"/>
</dbReference>
<evidence type="ECO:0000313" key="5">
    <source>
        <dbReference type="EMBL" id="CAG6781343.1"/>
    </source>
</evidence>
<feature type="compositionally biased region" description="Basic and acidic residues" evidence="3">
    <location>
        <begin position="184"/>
        <end position="227"/>
    </location>
</feature>
<dbReference type="GO" id="GO:0003725">
    <property type="term" value="F:double-stranded RNA binding"/>
    <property type="evidence" value="ECO:0007669"/>
    <property type="project" value="TreeGrafter"/>
</dbReference>
<feature type="compositionally biased region" description="Acidic residues" evidence="3">
    <location>
        <begin position="228"/>
        <end position="237"/>
    </location>
</feature>
<protein>
    <recommendedName>
        <fullName evidence="4">DRBM domain-containing protein</fullName>
    </recommendedName>
</protein>
<dbReference type="AlphaFoldDB" id="A0A8D9BA20"/>
<sequence length="524" mass="58918">MAKLDSTTKTMKQVSQGILCPLREFQSGNGVYTLFTCHGEKVQPPSQTEDSNQEKPSNENEKENQNEDNNCTQSENNSGNNNAEPKTNDQAGDNARKNKKETKNNTKDPKNIGISDPKNNTKDPKDIGIVDTKNNTKDNASKNEQGSKNNTKDPKNISIVDPKDNTKNNASKNNNEGSKMSIENQRDESSDGGHEVNADDEGKIERPEKDIKARTDEKTDSKNGKDESEAEDETSDNGDDKVRDSFASIALGDPQSQERRRAQLNRRLNMEIEYLVERTARVIETVSKDPVPTKVLKKKRKKVVPESSKEPAADGNIPGNEPSTITSTDSAVMILRDHLKQCHLEAQYKHVNIKGSGHMVEHTFQCTLLDMSAEGKSRRKMEAKEEAALILLKQVVRAQKTKTLNPQIPPFSDNDLKSMSSLLNEKDNFENHLQNMCYQLHEPPPLYSVQVQGTENKYYSVQCDAMGYTAIGNSKKEKIARKIAAKSILDLVAIDQEKEKEREKHMKTPLELVLPRREYHNFRV</sequence>
<feature type="compositionally biased region" description="Basic and acidic residues" evidence="3">
    <location>
        <begin position="150"/>
        <end position="166"/>
    </location>
</feature>
<feature type="compositionally biased region" description="Basic and acidic residues" evidence="3">
    <location>
        <begin position="119"/>
        <end position="141"/>
    </location>
</feature>
<dbReference type="GO" id="GO:0035197">
    <property type="term" value="F:siRNA binding"/>
    <property type="evidence" value="ECO:0007669"/>
    <property type="project" value="TreeGrafter"/>
</dbReference>
<feature type="compositionally biased region" description="Basic and acidic residues" evidence="3">
    <location>
        <begin position="52"/>
        <end position="65"/>
    </location>
</feature>
<dbReference type="EMBL" id="HBUF01622517">
    <property type="protein sequence ID" value="CAG6781343.1"/>
    <property type="molecule type" value="Transcribed_RNA"/>
</dbReference>
<keyword evidence="1 2" id="KW-0694">RNA-binding</keyword>
<dbReference type="PANTHER" id="PTHR46205">
    <property type="entry name" value="LOQUACIOUS, ISOFORM B"/>
    <property type="match status" value="1"/>
</dbReference>
<feature type="domain" description="DRBM" evidence="4">
    <location>
        <begin position="330"/>
        <end position="397"/>
    </location>
</feature>
<feature type="compositionally biased region" description="Basic and acidic residues" evidence="3">
    <location>
        <begin position="101"/>
        <end position="110"/>
    </location>
</feature>
<proteinExistence type="predicted"/>
<dbReference type="GO" id="GO:0070920">
    <property type="term" value="P:regulation of regulatory ncRNA processing"/>
    <property type="evidence" value="ECO:0007669"/>
    <property type="project" value="TreeGrafter"/>
</dbReference>
<dbReference type="PANTHER" id="PTHR46205:SF3">
    <property type="entry name" value="LOQUACIOUS, ISOFORM B"/>
    <property type="match status" value="1"/>
</dbReference>
<organism evidence="5">
    <name type="scientific">Cacopsylla melanoneura</name>
    <dbReference type="NCBI Taxonomy" id="428564"/>
    <lineage>
        <taxon>Eukaryota</taxon>
        <taxon>Metazoa</taxon>
        <taxon>Ecdysozoa</taxon>
        <taxon>Arthropoda</taxon>
        <taxon>Hexapoda</taxon>
        <taxon>Insecta</taxon>
        <taxon>Pterygota</taxon>
        <taxon>Neoptera</taxon>
        <taxon>Paraneoptera</taxon>
        <taxon>Hemiptera</taxon>
        <taxon>Sternorrhyncha</taxon>
        <taxon>Psylloidea</taxon>
        <taxon>Psyllidae</taxon>
        <taxon>Psyllinae</taxon>
        <taxon>Cacopsylla</taxon>
    </lineage>
</organism>
<dbReference type="CDD" id="cd00048">
    <property type="entry name" value="DSRM_SF"/>
    <property type="match status" value="1"/>
</dbReference>
<dbReference type="InterPro" id="IPR051247">
    <property type="entry name" value="RLC_Component"/>
</dbReference>
<evidence type="ECO:0000256" key="2">
    <source>
        <dbReference type="PROSITE-ProRule" id="PRU00266"/>
    </source>
</evidence>
<dbReference type="GO" id="GO:0030422">
    <property type="term" value="P:siRNA processing"/>
    <property type="evidence" value="ECO:0007669"/>
    <property type="project" value="TreeGrafter"/>
</dbReference>
<feature type="region of interest" description="Disordered" evidence="3">
    <location>
        <begin position="41"/>
        <end position="242"/>
    </location>
</feature>
<evidence type="ECO:0000256" key="1">
    <source>
        <dbReference type="ARBA" id="ARBA00022884"/>
    </source>
</evidence>
<dbReference type="SUPFAM" id="SSF54768">
    <property type="entry name" value="dsRNA-binding domain-like"/>
    <property type="match status" value="2"/>
</dbReference>
<feature type="region of interest" description="Disordered" evidence="3">
    <location>
        <begin position="297"/>
        <end position="324"/>
    </location>
</feature>
<dbReference type="GO" id="GO:0016442">
    <property type="term" value="C:RISC complex"/>
    <property type="evidence" value="ECO:0007669"/>
    <property type="project" value="TreeGrafter"/>
</dbReference>
<evidence type="ECO:0000259" key="4">
    <source>
        <dbReference type="PROSITE" id="PS50137"/>
    </source>
</evidence>